<comment type="subunit">
    <text evidence="10">Heterotetramer, composed of two GyrA and two GyrB chains. In the heterotetramer, GyrA contains the active site tyrosine that forms a transient covalent intermediate with DNA, while GyrB binds cofactors and catalyzes ATP hydrolysis.</text>
</comment>
<evidence type="ECO:0000256" key="3">
    <source>
        <dbReference type="ARBA" id="ARBA00022723"/>
    </source>
</evidence>
<dbReference type="InterPro" id="IPR003594">
    <property type="entry name" value="HATPase_dom"/>
</dbReference>
<dbReference type="PROSITE" id="PS00177">
    <property type="entry name" value="TOPOISOMERASE_II"/>
    <property type="match status" value="1"/>
</dbReference>
<dbReference type="InterPro" id="IPR018522">
    <property type="entry name" value="TopoIIA_CS"/>
</dbReference>
<dbReference type="HOGENOM" id="CLU_006146_4_1_7"/>
<protein>
    <recommendedName>
        <fullName evidence="10">DNA gyrase subunit B</fullName>
        <ecNumber evidence="10">5.6.2.2</ecNumber>
    </recommendedName>
</protein>
<feature type="domain" description="Toprim" evidence="11">
    <location>
        <begin position="419"/>
        <end position="534"/>
    </location>
</feature>
<dbReference type="PATRIC" id="fig|673862.3.peg.185"/>
<gene>
    <name evidence="10 12" type="primary">gyrB</name>
    <name evidence="12" type="ORF">BABL1_gene_990</name>
</gene>
<keyword evidence="3 10" id="KW-0479">Metal-binding</keyword>
<dbReference type="KEGG" id="dpb:BABL1_gene_990"/>
<dbReference type="SUPFAM" id="SSF54211">
    <property type="entry name" value="Ribosomal protein S5 domain 2-like"/>
    <property type="match status" value="1"/>
</dbReference>
<dbReference type="GO" id="GO:0003677">
    <property type="term" value="F:DNA binding"/>
    <property type="evidence" value="ECO:0007669"/>
    <property type="project" value="UniProtKB-KW"/>
</dbReference>
<dbReference type="GO" id="GO:0005694">
    <property type="term" value="C:chromosome"/>
    <property type="evidence" value="ECO:0007669"/>
    <property type="project" value="InterPro"/>
</dbReference>
<dbReference type="FunFam" id="3.30.230.10:FF:000005">
    <property type="entry name" value="DNA gyrase subunit B"/>
    <property type="match status" value="1"/>
</dbReference>
<dbReference type="SMART" id="SM00433">
    <property type="entry name" value="TOP2c"/>
    <property type="match status" value="1"/>
</dbReference>
<keyword evidence="10" id="KW-0963">Cytoplasm</keyword>
<dbReference type="OrthoDB" id="9802808at2"/>
<dbReference type="InterPro" id="IPR006171">
    <property type="entry name" value="TOPRIM_dom"/>
</dbReference>
<evidence type="ECO:0000313" key="13">
    <source>
        <dbReference type="Proteomes" id="UP000018769"/>
    </source>
</evidence>
<evidence type="ECO:0000256" key="2">
    <source>
        <dbReference type="ARBA" id="ARBA00010708"/>
    </source>
</evidence>
<dbReference type="Pfam" id="PF01751">
    <property type="entry name" value="Toprim"/>
    <property type="match status" value="1"/>
</dbReference>
<keyword evidence="8" id="KW-0238">DNA-binding</keyword>
<dbReference type="NCBIfam" id="TIGR01059">
    <property type="entry name" value="gyrB"/>
    <property type="match status" value="1"/>
</dbReference>
<keyword evidence="13" id="KW-1185">Reference proteome</keyword>
<dbReference type="PROSITE" id="PS50880">
    <property type="entry name" value="TOPRIM"/>
    <property type="match status" value="1"/>
</dbReference>
<dbReference type="InterPro" id="IPR013759">
    <property type="entry name" value="Topo_IIA_B_C"/>
</dbReference>
<dbReference type="CDD" id="cd00822">
    <property type="entry name" value="TopoII_Trans_DNA_gyrase"/>
    <property type="match status" value="1"/>
</dbReference>
<evidence type="ECO:0000313" key="12">
    <source>
        <dbReference type="EMBL" id="CDK30296.1"/>
    </source>
</evidence>
<evidence type="ECO:0000256" key="7">
    <source>
        <dbReference type="ARBA" id="ARBA00023029"/>
    </source>
</evidence>
<comment type="similarity">
    <text evidence="2 10">Belongs to the type II topoisomerase GyrB family.</text>
</comment>
<keyword evidence="6 10" id="KW-0460">Magnesium</keyword>
<comment type="miscellaneous">
    <text evidence="10">Few gyrases are as efficient as E.coli at forming negative supercoils. Not all organisms have 2 type II topoisomerases; in organisms with a single type II topoisomerase this enzyme also has to decatenate newly replicated chromosomes.</text>
</comment>
<dbReference type="InterPro" id="IPR001241">
    <property type="entry name" value="Topo_IIA"/>
</dbReference>
<dbReference type="PANTHER" id="PTHR45866">
    <property type="entry name" value="DNA GYRASE/TOPOISOMERASE SUBUNIT B"/>
    <property type="match status" value="1"/>
</dbReference>
<organism evidence="12 13">
    <name type="scientific">Candidatus Babela massiliensis</name>
    <dbReference type="NCBI Taxonomy" id="673862"/>
    <lineage>
        <taxon>Bacteria</taxon>
        <taxon>Candidatus Babelota</taxon>
        <taxon>Candidatus Babeliae</taxon>
        <taxon>Candidatus Babeliales</taxon>
        <taxon>Candidatus Babeliaceae</taxon>
        <taxon>Candidatus Babela</taxon>
    </lineage>
</organism>
<evidence type="ECO:0000256" key="6">
    <source>
        <dbReference type="ARBA" id="ARBA00022842"/>
    </source>
</evidence>
<evidence type="ECO:0000256" key="9">
    <source>
        <dbReference type="ARBA" id="ARBA00023235"/>
    </source>
</evidence>
<dbReference type="Pfam" id="PF02518">
    <property type="entry name" value="HATPase_c"/>
    <property type="match status" value="1"/>
</dbReference>
<dbReference type="PRINTS" id="PR01159">
    <property type="entry name" value="DNAGYRASEB"/>
</dbReference>
<reference evidence="12 13" key="1">
    <citation type="journal article" date="2015" name="Biol. Direct">
        <title>Babela massiliensis, a representative of a widespread bacterial phylum with unusual adaptations to parasitism in amoebae.</title>
        <authorList>
            <person name="Pagnier I."/>
            <person name="Yutin N."/>
            <person name="Croce O."/>
            <person name="Makarova K.S."/>
            <person name="Wolf Y.I."/>
            <person name="Benamar S."/>
            <person name="Raoult D."/>
            <person name="Koonin E.V."/>
            <person name="La Scola B."/>
        </authorList>
    </citation>
    <scope>NUCLEOTIDE SEQUENCE [LARGE SCALE GENOMIC DNA]</scope>
    <source>
        <strain evidence="13">BABL1</strain>
    </source>
</reference>
<sequence>MSDNKKEYGAQSIRVIEGLEAVRKRPAMYIGSTGVNGLHHLVYEIVDNSVDEALAGYCDKIEVILHTDGSCSVEDNGRGIPTGIHPTENISAAEVALTKLHAGGKFDKDVYKYSGGLHGVGVSVVNALSQSLELIIYQNNKVHVQSYQQGKPLDILKVTQETKKRGTYIRFLPDPEIFRETTIFSFDVLSSRFRELAFLNKGLKIFIKDERSGKSHEFYFEGGIISFVEHINSKKTPLFSNVIYNFKEDEQSYIEIALQYNDSYTEQLFSFVNNINTIEGGTHVAGFKAALTKVCNKRGQEFNILKDSESFSSEDVREGLVGVINLKIAEPQFEGQTKAKLGNGEVKGLIESWVGNILDTFFEENPAVARKILQKAYLAMQSREAARKAREITRRKTVLESVVLPGKLADCSSENPSESELFIVEGDSAGGSAKSARDRFTQAILPLKGKILNVEKARFDKILSNEEIRSLISAIGTGIGETDFNLSKARYHKIILMTDADVDGSHIRTLLLTFFFRYMKDLIENGYLYIAKPPLYKAKIGKKEQYLLDEKSFKKFLIDWIKENGDLIINGQKLSILDYNLVFDNLLRYYDQLQDLARTFKLHYVHLNQIIEFLFKNPLINQELDQNLDNQDNMDVVVNKLRNYFKGYSITLDKKEDNYILSFKQLNNDWSVDFDLFNSPEAYKLVEMYNTLDNLNSNWTLKISDRERSISDKGILNLMSAIVKISKPYMSIQRYKGLGEMNPQQLWETAMDPKARTLIQVKIGDVLEADSWFDTLMGSDVGGRREFIEEYGIFAKNLDI</sequence>
<dbReference type="InterPro" id="IPR013506">
    <property type="entry name" value="Topo_IIA_bsu_dom2"/>
</dbReference>
<dbReference type="FunFam" id="3.30.565.10:FF:000002">
    <property type="entry name" value="DNA gyrase subunit B"/>
    <property type="match status" value="1"/>
</dbReference>
<dbReference type="PANTHER" id="PTHR45866:SF1">
    <property type="entry name" value="DNA GYRASE SUBUNIT B, MITOCHONDRIAL"/>
    <property type="match status" value="1"/>
</dbReference>
<evidence type="ECO:0000259" key="11">
    <source>
        <dbReference type="PROSITE" id="PS50880"/>
    </source>
</evidence>
<dbReference type="InterPro" id="IPR000565">
    <property type="entry name" value="Topo_IIA_B"/>
</dbReference>
<dbReference type="InterPro" id="IPR014721">
    <property type="entry name" value="Ribsml_uS5_D2-typ_fold_subgr"/>
</dbReference>
<dbReference type="GO" id="GO:0046872">
    <property type="term" value="F:metal ion binding"/>
    <property type="evidence" value="ECO:0007669"/>
    <property type="project" value="UniProtKB-KW"/>
</dbReference>
<dbReference type="STRING" id="673862.BABL1_gene_990"/>
<dbReference type="NCBIfam" id="NF004189">
    <property type="entry name" value="PRK05644.1"/>
    <property type="match status" value="1"/>
</dbReference>
<dbReference type="SMART" id="SM00387">
    <property type="entry name" value="HATPase_c"/>
    <property type="match status" value="1"/>
</dbReference>
<dbReference type="GO" id="GO:0005737">
    <property type="term" value="C:cytoplasm"/>
    <property type="evidence" value="ECO:0007669"/>
    <property type="project" value="UniProtKB-SubCell"/>
</dbReference>
<dbReference type="Proteomes" id="UP000018769">
    <property type="component" value="Chromosome I"/>
</dbReference>
<dbReference type="Gene3D" id="3.30.230.10">
    <property type="match status" value="1"/>
</dbReference>
<dbReference type="GO" id="GO:0003918">
    <property type="term" value="F:DNA topoisomerase type II (double strand cut, ATP-hydrolyzing) activity"/>
    <property type="evidence" value="ECO:0007669"/>
    <property type="project" value="UniProtKB-UniRule"/>
</dbReference>
<evidence type="ECO:0000256" key="10">
    <source>
        <dbReference type="HAMAP-Rule" id="MF_01898"/>
    </source>
</evidence>
<evidence type="ECO:0000256" key="5">
    <source>
        <dbReference type="ARBA" id="ARBA00022840"/>
    </source>
</evidence>
<feature type="binding site" evidence="10">
    <location>
        <position position="499"/>
    </location>
    <ligand>
        <name>Mg(2+)</name>
        <dbReference type="ChEBI" id="CHEBI:18420"/>
        <label>1</label>
        <note>catalytic</note>
    </ligand>
</feature>
<feature type="binding site" evidence="10">
    <location>
        <position position="425"/>
    </location>
    <ligand>
        <name>Mg(2+)</name>
        <dbReference type="ChEBI" id="CHEBI:18420"/>
        <label>1</label>
        <note>catalytic</note>
    </ligand>
</feature>
<keyword evidence="4 10" id="KW-0547">Nucleotide-binding</keyword>
<evidence type="ECO:0000256" key="4">
    <source>
        <dbReference type="ARBA" id="ARBA00022741"/>
    </source>
</evidence>
<feature type="site" description="Interaction with DNA" evidence="10">
    <location>
        <position position="450"/>
    </location>
</feature>
<dbReference type="NCBIfam" id="NF011501">
    <property type="entry name" value="PRK14939.1"/>
    <property type="match status" value="1"/>
</dbReference>
<dbReference type="InterPro" id="IPR011557">
    <property type="entry name" value="GyrB"/>
</dbReference>
<dbReference type="Gene3D" id="3.30.565.10">
    <property type="entry name" value="Histidine kinase-like ATPase, C-terminal domain"/>
    <property type="match status" value="1"/>
</dbReference>
<feature type="binding site" evidence="10">
    <location>
        <position position="501"/>
    </location>
    <ligand>
        <name>Mg(2+)</name>
        <dbReference type="ChEBI" id="CHEBI:18420"/>
        <label>2</label>
    </ligand>
</feature>
<dbReference type="HAMAP" id="MF_01898">
    <property type="entry name" value="GyrB"/>
    <property type="match status" value="1"/>
</dbReference>
<dbReference type="GO" id="GO:0006265">
    <property type="term" value="P:DNA topological change"/>
    <property type="evidence" value="ECO:0007669"/>
    <property type="project" value="UniProtKB-UniRule"/>
</dbReference>
<dbReference type="SUPFAM" id="SSF56719">
    <property type="entry name" value="Type II DNA topoisomerase"/>
    <property type="match status" value="1"/>
</dbReference>
<dbReference type="InterPro" id="IPR013760">
    <property type="entry name" value="Topo_IIA-like_dom_sf"/>
</dbReference>
<dbReference type="Gene3D" id="3.40.50.670">
    <property type="match status" value="2"/>
</dbReference>
<evidence type="ECO:0000256" key="1">
    <source>
        <dbReference type="ARBA" id="ARBA00000185"/>
    </source>
</evidence>
<feature type="site" description="Interaction with DNA" evidence="10">
    <location>
        <position position="453"/>
    </location>
</feature>
<keyword evidence="7 10" id="KW-0799">Topoisomerase</keyword>
<comment type="function">
    <text evidence="10">A type II topoisomerase that negatively supercoils closed circular double-stranded (ds) DNA in an ATP-dependent manner to modulate DNA topology and maintain chromosomes in an underwound state. Negative supercoiling favors strand separation, and DNA replication, transcription, recombination and repair, all of which involve strand separation. Also able to catalyze the interconversion of other topological isomers of dsDNA rings, including catenanes and knotted rings. Type II topoisomerases break and join 2 DNA strands simultaneously in an ATP-dependent manner.</text>
</comment>
<dbReference type="InterPro" id="IPR034160">
    <property type="entry name" value="TOPRIM_GyrB"/>
</dbReference>
<dbReference type="SUPFAM" id="SSF55874">
    <property type="entry name" value="ATPase domain of HSP90 chaperone/DNA topoisomerase II/histidine kinase"/>
    <property type="match status" value="1"/>
</dbReference>
<dbReference type="CDD" id="cd03366">
    <property type="entry name" value="TOPRIM_TopoIIA_GyrB"/>
    <property type="match status" value="1"/>
</dbReference>
<keyword evidence="9 10" id="KW-0413">Isomerase</keyword>
<dbReference type="InterPro" id="IPR036890">
    <property type="entry name" value="HATPase_C_sf"/>
</dbReference>
<dbReference type="CDD" id="cd16928">
    <property type="entry name" value="HATPase_GyrB-like"/>
    <property type="match status" value="1"/>
</dbReference>
<dbReference type="Pfam" id="PF00204">
    <property type="entry name" value="DNA_gyraseB"/>
    <property type="match status" value="1"/>
</dbReference>
<feature type="binding site" evidence="10">
    <location>
        <position position="499"/>
    </location>
    <ligand>
        <name>Mg(2+)</name>
        <dbReference type="ChEBI" id="CHEBI:18420"/>
        <label>2</label>
    </ligand>
</feature>
<comment type="catalytic activity">
    <reaction evidence="1 10">
        <text>ATP-dependent breakage, passage and rejoining of double-stranded DNA.</text>
        <dbReference type="EC" id="5.6.2.2"/>
    </reaction>
</comment>
<dbReference type="RefSeq" id="WP_023791229.1">
    <property type="nucleotide sequence ID" value="NC_023003.1"/>
</dbReference>
<dbReference type="eggNOG" id="COG0187">
    <property type="taxonomic scope" value="Bacteria"/>
</dbReference>
<dbReference type="PRINTS" id="PR00418">
    <property type="entry name" value="TPI2FAMILY"/>
</dbReference>
<dbReference type="EMBL" id="HG793133">
    <property type="protein sequence ID" value="CDK30296.1"/>
    <property type="molecule type" value="Genomic_DNA"/>
</dbReference>
<proteinExistence type="inferred from homology"/>
<dbReference type="InterPro" id="IPR020568">
    <property type="entry name" value="Ribosomal_Su5_D2-typ_SF"/>
</dbReference>
<dbReference type="GO" id="GO:0005524">
    <property type="term" value="F:ATP binding"/>
    <property type="evidence" value="ECO:0007669"/>
    <property type="project" value="UniProtKB-UniRule"/>
</dbReference>
<comment type="subcellular location">
    <subcellularLocation>
        <location evidence="10">Cytoplasm</location>
    </subcellularLocation>
</comment>
<keyword evidence="5 10" id="KW-0067">ATP-binding</keyword>
<dbReference type="AlphaFoldDB" id="V6DIE1"/>
<dbReference type="InterPro" id="IPR002288">
    <property type="entry name" value="DNA_gyrase_B_C"/>
</dbReference>
<dbReference type="EC" id="5.6.2.2" evidence="10"/>
<accession>V6DIE1</accession>
<dbReference type="GO" id="GO:0006261">
    <property type="term" value="P:DNA-templated DNA replication"/>
    <property type="evidence" value="ECO:0007669"/>
    <property type="project" value="UniProtKB-UniRule"/>
</dbReference>
<name>V6DIE1_9BACT</name>
<dbReference type="Pfam" id="PF00986">
    <property type="entry name" value="DNA_gyraseB_C"/>
    <property type="match status" value="1"/>
</dbReference>
<comment type="cofactor">
    <cofactor evidence="10">
        <name>Mg(2+)</name>
        <dbReference type="ChEBI" id="CHEBI:18420"/>
    </cofactor>
    <cofactor evidence="10">
        <name>Mn(2+)</name>
        <dbReference type="ChEBI" id="CHEBI:29035"/>
    </cofactor>
    <cofactor evidence="10">
        <name>Ca(2+)</name>
        <dbReference type="ChEBI" id="CHEBI:29108"/>
    </cofactor>
    <text evidence="10">Binds two Mg(2+) per subunit. The magnesium ions form salt bridges with both the protein and the DNA. Can also accept other divalent metal cations, such as Mn(2+) or Ca(2+).</text>
</comment>
<evidence type="ECO:0000256" key="8">
    <source>
        <dbReference type="ARBA" id="ARBA00023125"/>
    </source>
</evidence>
<dbReference type="FunFam" id="3.40.50.670:FF:000001">
    <property type="entry name" value="DNA topoisomerase 2"/>
    <property type="match status" value="1"/>
</dbReference>